<dbReference type="AlphaFoldDB" id="A0A172X0J9"/>
<dbReference type="GO" id="GO:0103011">
    <property type="term" value="F:mannosylfructose-phosphate synthase activity"/>
    <property type="evidence" value="ECO:0007669"/>
    <property type="project" value="UniProtKB-EC"/>
</dbReference>
<feature type="domain" description="Glycosyl transferase family 1" evidence="1">
    <location>
        <begin position="165"/>
        <end position="327"/>
    </location>
</feature>
<dbReference type="EMBL" id="UGHP01000001">
    <property type="protein sequence ID" value="STQ80864.1"/>
    <property type="molecule type" value="Genomic_DNA"/>
</dbReference>
<dbReference type="EMBL" id="KX117094">
    <property type="protein sequence ID" value="ANF30154.1"/>
    <property type="molecule type" value="Genomic_DNA"/>
</dbReference>
<evidence type="ECO:0000313" key="3">
    <source>
        <dbReference type="EMBL" id="ANF30154.1"/>
    </source>
</evidence>
<evidence type="ECO:0000313" key="4">
    <source>
        <dbReference type="EMBL" id="STQ80864.1"/>
    </source>
</evidence>
<dbReference type="Pfam" id="PF00534">
    <property type="entry name" value="Glycos_transf_1"/>
    <property type="match status" value="1"/>
</dbReference>
<feature type="domain" description="Glycosyltransferase subfamily 4-like N-terminal" evidence="2">
    <location>
        <begin position="1"/>
        <end position="156"/>
    </location>
</feature>
<evidence type="ECO:0000259" key="1">
    <source>
        <dbReference type="Pfam" id="PF00534"/>
    </source>
</evidence>
<evidence type="ECO:0000259" key="2">
    <source>
        <dbReference type="Pfam" id="PF13439"/>
    </source>
</evidence>
<dbReference type="EC" id="2.4.1.-" evidence="3"/>
<name>A0A172X0J9_HAFAL</name>
<keyword evidence="3" id="KW-0328">Glycosyltransferase</keyword>
<protein>
    <submittedName>
        <fullName evidence="4">Mannosylfructose-phosphate synthase</fullName>
        <ecNumber evidence="4">2.4.1.246</ecNumber>
    </submittedName>
    <submittedName>
        <fullName evidence="3">N-acetyl-alpha-D-glucosaminyl L-malate synthase</fullName>
        <ecNumber evidence="3">2.4.1.-</ecNumber>
    </submittedName>
</protein>
<dbReference type="EC" id="2.4.1.246" evidence="4"/>
<dbReference type="RefSeq" id="WP_051874150.1">
    <property type="nucleotide sequence ID" value="NZ_JAMWXP010000013.1"/>
</dbReference>
<dbReference type="Proteomes" id="UP000254821">
    <property type="component" value="Unassembled WGS sequence"/>
</dbReference>
<keyword evidence="3" id="KW-0808">Transferase</keyword>
<dbReference type="SUPFAM" id="SSF53756">
    <property type="entry name" value="UDP-Glycosyltransferase/glycogen phosphorylase"/>
    <property type="match status" value="1"/>
</dbReference>
<dbReference type="InterPro" id="IPR028098">
    <property type="entry name" value="Glyco_trans_4-like_N"/>
</dbReference>
<gene>
    <name evidence="3" type="primary">bshA</name>
    <name evidence="4" type="synonym">mfpsA</name>
    <name evidence="4" type="ORF">NCTC8105_02993</name>
</gene>
<dbReference type="Pfam" id="PF13439">
    <property type="entry name" value="Glyco_transf_4"/>
    <property type="match status" value="1"/>
</dbReference>
<reference evidence="4 5" key="2">
    <citation type="submission" date="2018-06" db="EMBL/GenBank/DDBJ databases">
        <authorList>
            <consortium name="Pathogen Informatics"/>
            <person name="Doyle S."/>
        </authorList>
    </citation>
    <scope>NUCLEOTIDE SEQUENCE [LARGE SCALE GENOMIC DNA]</scope>
    <source>
        <strain evidence="4 5">NCTC8105</strain>
    </source>
</reference>
<reference evidence="3" key="1">
    <citation type="journal article" date="2016" name="PLoS ONE">
        <title>Genetic Diversity of O-Antigens in Hafnia alvei and the Development of a Suspension Array for Serotype Detection.</title>
        <authorList>
            <person name="Duan Z."/>
            <person name="Niedziela T."/>
            <person name="Lugowski C."/>
            <person name="Cao B."/>
            <person name="Wang T."/>
            <person name="Xu L."/>
            <person name="Yang B."/>
            <person name="Liu B."/>
            <person name="Wang L."/>
        </authorList>
    </citation>
    <scope>NUCLEOTIDE SEQUENCE</scope>
    <source>
        <strain evidence="3">PCM1221</strain>
    </source>
</reference>
<organism evidence="3">
    <name type="scientific">Hafnia alvei</name>
    <dbReference type="NCBI Taxonomy" id="569"/>
    <lineage>
        <taxon>Bacteria</taxon>
        <taxon>Pseudomonadati</taxon>
        <taxon>Pseudomonadota</taxon>
        <taxon>Gammaproteobacteria</taxon>
        <taxon>Enterobacterales</taxon>
        <taxon>Hafniaceae</taxon>
        <taxon>Hafnia</taxon>
    </lineage>
</organism>
<dbReference type="Gene3D" id="3.40.50.2000">
    <property type="entry name" value="Glycogen Phosphorylase B"/>
    <property type="match status" value="2"/>
</dbReference>
<dbReference type="InterPro" id="IPR050194">
    <property type="entry name" value="Glycosyltransferase_grp1"/>
</dbReference>
<evidence type="ECO:0000313" key="5">
    <source>
        <dbReference type="Proteomes" id="UP000254821"/>
    </source>
</evidence>
<accession>A0A172X0J9</accession>
<dbReference type="InterPro" id="IPR001296">
    <property type="entry name" value="Glyco_trans_1"/>
</dbReference>
<proteinExistence type="predicted"/>
<dbReference type="PANTHER" id="PTHR45947:SF3">
    <property type="entry name" value="SULFOQUINOVOSYL TRANSFERASE SQD2"/>
    <property type="match status" value="1"/>
</dbReference>
<dbReference type="PANTHER" id="PTHR45947">
    <property type="entry name" value="SULFOQUINOVOSYL TRANSFERASE SQD2"/>
    <property type="match status" value="1"/>
</dbReference>
<sequence length="354" mass="39963">MGGAERQLCDVSDELSHLKHEIIIISLTGENINKPVDDNIKLINLQMEKTFFGFLKAYSKARRLIKDFKPEVVHSHMVHANLFARLLRITLKIPKLICTAHSNNEGGRLRMLAYRLTDFLADLTTNVSPNAVNSFIEKRASKKGRICSISNGINTNKFAYNQFFRDEKRRELSLENSTPLLLSVGRLTDAKDYPNLLKAFSMLSLPISPHLVVIGSGELQTTLKTISRELGIDERVHWLGLRTDVAEWYSACDLFILSSKWEGFGLVVAEAMSCERPVVVTNAGGVADIVENSSFIVPTENSEELALKITEVIGLSNIELENICYKNRQRIIDNFSITEVSTKWLSIYKKTFIR</sequence>